<keyword evidence="2" id="KW-1185">Reference proteome</keyword>
<evidence type="ECO:0000313" key="1">
    <source>
        <dbReference type="EMBL" id="VFJ13226.1"/>
    </source>
</evidence>
<dbReference type="EMBL" id="LR216287">
    <property type="protein sequence ID" value="VFJ13226.1"/>
    <property type="molecule type" value="Genomic_DNA"/>
</dbReference>
<gene>
    <name evidence="1" type="ORF">NFRAN_0904</name>
</gene>
<evidence type="ECO:0000313" key="2">
    <source>
        <dbReference type="Proteomes" id="UP000294299"/>
    </source>
</evidence>
<reference evidence="1 2" key="1">
    <citation type="submission" date="2019-02" db="EMBL/GenBank/DDBJ databases">
        <authorList>
            <person name="Lehtovirta-Morley E L."/>
        </authorList>
    </citation>
    <scope>NUCLEOTIDE SEQUENCE [LARGE SCALE GENOMIC DNA]</scope>
    <source>
        <strain evidence="1">NFRAN1</strain>
    </source>
</reference>
<dbReference type="GeneID" id="39420377"/>
<dbReference type="RefSeq" id="WP_134483164.1">
    <property type="nucleotide sequence ID" value="NZ_LR216287.1"/>
</dbReference>
<dbReference type="OrthoDB" id="85338at2157"/>
<dbReference type="NCBIfam" id="NF011470">
    <property type="entry name" value="PRK14887.1"/>
    <property type="match status" value="1"/>
</dbReference>
<proteinExistence type="predicted"/>
<sequence>MLTPPSLCFDVNITIKCRSTNEAIATYKSLIVDNIDIPSSLVIDIKTEQENLFLHVKFTRSEARENNINTLINTIDEIMEHITLIRNVISVD</sequence>
<dbReference type="KEGG" id="nfn:NFRAN_0904"/>
<name>A0A484I803_9ARCH</name>
<organism evidence="1 2">
    <name type="scientific">Candidatus Nitrosocosmicus franklandianus</name>
    <dbReference type="NCBI Taxonomy" id="1798806"/>
    <lineage>
        <taxon>Archaea</taxon>
        <taxon>Nitrososphaerota</taxon>
        <taxon>Nitrososphaeria</taxon>
        <taxon>Nitrososphaerales</taxon>
        <taxon>Nitrososphaeraceae</taxon>
        <taxon>Candidatus Nitrosocosmicus</taxon>
    </lineage>
</organism>
<accession>A0A484I803</accession>
<dbReference type="Proteomes" id="UP000294299">
    <property type="component" value="Chromosome NFRAN"/>
</dbReference>
<evidence type="ECO:0008006" key="3">
    <source>
        <dbReference type="Google" id="ProtNLM"/>
    </source>
</evidence>
<dbReference type="AlphaFoldDB" id="A0A484I803"/>
<protein>
    <recommendedName>
        <fullName evidence="3">Transcription factor Pcc1</fullName>
    </recommendedName>
</protein>